<gene>
    <name evidence="1" type="ORF">NDU88_002999</name>
</gene>
<organism evidence="1 2">
    <name type="scientific">Pleurodeles waltl</name>
    <name type="common">Iberian ribbed newt</name>
    <dbReference type="NCBI Taxonomy" id="8319"/>
    <lineage>
        <taxon>Eukaryota</taxon>
        <taxon>Metazoa</taxon>
        <taxon>Chordata</taxon>
        <taxon>Craniata</taxon>
        <taxon>Vertebrata</taxon>
        <taxon>Euteleostomi</taxon>
        <taxon>Amphibia</taxon>
        <taxon>Batrachia</taxon>
        <taxon>Caudata</taxon>
        <taxon>Salamandroidea</taxon>
        <taxon>Salamandridae</taxon>
        <taxon>Pleurodelinae</taxon>
        <taxon>Pleurodeles</taxon>
    </lineage>
</organism>
<accession>A0AAV7M407</accession>
<evidence type="ECO:0000313" key="1">
    <source>
        <dbReference type="EMBL" id="KAJ1097883.1"/>
    </source>
</evidence>
<dbReference type="EMBL" id="JANPWB010000014">
    <property type="protein sequence ID" value="KAJ1097883.1"/>
    <property type="molecule type" value="Genomic_DNA"/>
</dbReference>
<keyword evidence="2" id="KW-1185">Reference proteome</keyword>
<protein>
    <submittedName>
        <fullName evidence="1">Uncharacterized protein</fullName>
    </submittedName>
</protein>
<name>A0AAV7M407_PLEWA</name>
<proteinExistence type="predicted"/>
<comment type="caution">
    <text evidence="1">The sequence shown here is derived from an EMBL/GenBank/DDBJ whole genome shotgun (WGS) entry which is preliminary data.</text>
</comment>
<sequence>MFLRLLVKQMPTYLQDTKAVLRLLVKMPFDSEKELLISLEVEALYTNILQEATIQVINELIDDLGRITHNHGYCMSHEELDWSPSSMSLSLSRGPADEARCLATRESAFFRSRLLFKPSGIASPSSIRERDQG</sequence>
<evidence type="ECO:0000313" key="2">
    <source>
        <dbReference type="Proteomes" id="UP001066276"/>
    </source>
</evidence>
<dbReference type="Proteomes" id="UP001066276">
    <property type="component" value="Chromosome 10"/>
</dbReference>
<reference evidence="1" key="1">
    <citation type="journal article" date="2022" name="bioRxiv">
        <title>Sequencing and chromosome-scale assembly of the giantPleurodeles waltlgenome.</title>
        <authorList>
            <person name="Brown T."/>
            <person name="Elewa A."/>
            <person name="Iarovenko S."/>
            <person name="Subramanian E."/>
            <person name="Araus A.J."/>
            <person name="Petzold A."/>
            <person name="Susuki M."/>
            <person name="Suzuki K.-i.T."/>
            <person name="Hayashi T."/>
            <person name="Toyoda A."/>
            <person name="Oliveira C."/>
            <person name="Osipova E."/>
            <person name="Leigh N.D."/>
            <person name="Simon A."/>
            <person name="Yun M.H."/>
        </authorList>
    </citation>
    <scope>NUCLEOTIDE SEQUENCE</scope>
    <source>
        <strain evidence="1">20211129_DDA</strain>
        <tissue evidence="1">Liver</tissue>
    </source>
</reference>
<dbReference type="AlphaFoldDB" id="A0AAV7M407"/>